<dbReference type="EMBL" id="MU853815">
    <property type="protein sequence ID" value="KAK3939223.1"/>
    <property type="molecule type" value="Genomic_DNA"/>
</dbReference>
<feature type="region of interest" description="Disordered" evidence="5">
    <location>
        <begin position="167"/>
        <end position="202"/>
    </location>
</feature>
<organism evidence="7 8">
    <name type="scientific">Diplogelasinospora grovesii</name>
    <dbReference type="NCBI Taxonomy" id="303347"/>
    <lineage>
        <taxon>Eukaryota</taxon>
        <taxon>Fungi</taxon>
        <taxon>Dikarya</taxon>
        <taxon>Ascomycota</taxon>
        <taxon>Pezizomycotina</taxon>
        <taxon>Sordariomycetes</taxon>
        <taxon>Sordariomycetidae</taxon>
        <taxon>Sordariales</taxon>
        <taxon>Diplogelasinosporaceae</taxon>
        <taxon>Diplogelasinospora</taxon>
    </lineage>
</organism>
<evidence type="ECO:0000256" key="1">
    <source>
        <dbReference type="ARBA" id="ARBA00004141"/>
    </source>
</evidence>
<evidence type="ECO:0000313" key="8">
    <source>
        <dbReference type="Proteomes" id="UP001303473"/>
    </source>
</evidence>
<dbReference type="Proteomes" id="UP001303473">
    <property type="component" value="Unassembled WGS sequence"/>
</dbReference>
<feature type="transmembrane region" description="Helical" evidence="6">
    <location>
        <begin position="388"/>
        <end position="405"/>
    </location>
</feature>
<evidence type="ECO:0000256" key="6">
    <source>
        <dbReference type="SAM" id="Phobius"/>
    </source>
</evidence>
<name>A0AAN6N6P9_9PEZI</name>
<comment type="subcellular location">
    <subcellularLocation>
        <location evidence="1">Membrane</location>
        <topology evidence="1">Multi-pass membrane protein</topology>
    </subcellularLocation>
</comment>
<dbReference type="Pfam" id="PF04172">
    <property type="entry name" value="LrgB"/>
    <property type="match status" value="1"/>
</dbReference>
<feature type="transmembrane region" description="Helical" evidence="6">
    <location>
        <begin position="299"/>
        <end position="318"/>
    </location>
</feature>
<keyword evidence="2 6" id="KW-0812">Transmembrane</keyword>
<feature type="transmembrane region" description="Helical" evidence="6">
    <location>
        <begin position="529"/>
        <end position="550"/>
    </location>
</feature>
<dbReference type="PANTHER" id="PTHR30249">
    <property type="entry name" value="PUTATIVE SEROTONIN TRANSPORTER"/>
    <property type="match status" value="1"/>
</dbReference>
<keyword evidence="3 6" id="KW-1133">Transmembrane helix</keyword>
<dbReference type="PANTHER" id="PTHR30249:SF0">
    <property type="entry name" value="PLASTIDAL GLYCOLATE_GLYCERATE TRANSLOCATOR 1, CHLOROPLASTIC"/>
    <property type="match status" value="1"/>
</dbReference>
<feature type="transmembrane region" description="Helical" evidence="6">
    <location>
        <begin position="474"/>
        <end position="491"/>
    </location>
</feature>
<comment type="caution">
    <text evidence="7">The sequence shown here is derived from an EMBL/GenBank/DDBJ whole genome shotgun (WGS) entry which is preliminary data.</text>
</comment>
<dbReference type="AlphaFoldDB" id="A0AAN6N6P9"/>
<gene>
    <name evidence="7" type="ORF">QBC46DRAFT_459817</name>
</gene>
<accession>A0AAN6N6P9</accession>
<protein>
    <submittedName>
        <fullName evidence="7">LrgB-like family-domain-containing protein</fullName>
    </submittedName>
</protein>
<feature type="transmembrane region" description="Helical" evidence="6">
    <location>
        <begin position="325"/>
        <end position="344"/>
    </location>
</feature>
<feature type="transmembrane region" description="Helical" evidence="6">
    <location>
        <begin position="134"/>
        <end position="153"/>
    </location>
</feature>
<feature type="transmembrane region" description="Helical" evidence="6">
    <location>
        <begin position="417"/>
        <end position="441"/>
    </location>
</feature>
<feature type="transmembrane region" description="Helical" evidence="6">
    <location>
        <begin position="268"/>
        <end position="293"/>
    </location>
</feature>
<evidence type="ECO:0000256" key="3">
    <source>
        <dbReference type="ARBA" id="ARBA00022989"/>
    </source>
</evidence>
<evidence type="ECO:0000256" key="4">
    <source>
        <dbReference type="ARBA" id="ARBA00023136"/>
    </source>
</evidence>
<evidence type="ECO:0000313" key="7">
    <source>
        <dbReference type="EMBL" id="KAK3939223.1"/>
    </source>
</evidence>
<dbReference type="InterPro" id="IPR007300">
    <property type="entry name" value="CidB/LrgB"/>
</dbReference>
<keyword evidence="4 6" id="KW-0472">Membrane</keyword>
<keyword evidence="8" id="KW-1185">Reference proteome</keyword>
<feature type="compositionally biased region" description="Polar residues" evidence="5">
    <location>
        <begin position="176"/>
        <end position="202"/>
    </location>
</feature>
<sequence length="563" mass="60076">MALQSQVSHPVLTAATDFVLAIKQTFQTSGHSLLRSWLYAPFGIVVMLLACFGVDVLFKTVKISFPPSVACLILLFLGLLLCEALLGSNKTRRIVTVIDVPAGWSLRWINVFFTPTFVLLPLSPRIGVVEVMKIVAVFIVGFVVMFVLTAYMTRGLQLVSGTSKRAHTERAEELGSDTTRQTDIPLSVTPAETPSEPQSVATSTTALNTLAVEPPPSTFSARSQDATLTAATANEQSGGGGGGGGVPATNTMYRQTPLPRTPSRAHRWAGYISANLDWLTYATLLLSIGIPLYYVPGGYAMPLHLCITVLAYFTALTLPPAWRQYLHPVLVSAFLTVMTVWILGLTRGLPLQVTLTQYRTGLKYLQLWERTPLTKSGSGGLLPGAGDVFGSVLDASIVSLALPMYQYRRELRAHFAAIMLPNILLAIGSLFAYPAVCYAVGISAPRSLAFAARSLTLALATPAMDNLGGDANTVSALAIMSGIFGALLGGRMLKVLRIPEDDYVTRGVTLGANSSAIATALLLRTDPRAAALSSLSMSLFGTITVLFTAIPAIRDVVRAVVGL</sequence>
<evidence type="ECO:0000256" key="2">
    <source>
        <dbReference type="ARBA" id="ARBA00022692"/>
    </source>
</evidence>
<feature type="transmembrane region" description="Helical" evidence="6">
    <location>
        <begin position="64"/>
        <end position="87"/>
    </location>
</feature>
<feature type="transmembrane region" description="Helical" evidence="6">
    <location>
        <begin position="37"/>
        <end position="58"/>
    </location>
</feature>
<dbReference type="GO" id="GO:0016020">
    <property type="term" value="C:membrane"/>
    <property type="evidence" value="ECO:0007669"/>
    <property type="project" value="UniProtKB-SubCell"/>
</dbReference>
<proteinExistence type="predicted"/>
<reference evidence="8" key="1">
    <citation type="journal article" date="2023" name="Mol. Phylogenet. Evol.">
        <title>Genome-scale phylogeny and comparative genomics of the fungal order Sordariales.</title>
        <authorList>
            <person name="Hensen N."/>
            <person name="Bonometti L."/>
            <person name="Westerberg I."/>
            <person name="Brannstrom I.O."/>
            <person name="Guillou S."/>
            <person name="Cros-Aarteil S."/>
            <person name="Calhoun S."/>
            <person name="Haridas S."/>
            <person name="Kuo A."/>
            <person name="Mondo S."/>
            <person name="Pangilinan J."/>
            <person name="Riley R."/>
            <person name="LaButti K."/>
            <person name="Andreopoulos B."/>
            <person name="Lipzen A."/>
            <person name="Chen C."/>
            <person name="Yan M."/>
            <person name="Daum C."/>
            <person name="Ng V."/>
            <person name="Clum A."/>
            <person name="Steindorff A."/>
            <person name="Ohm R.A."/>
            <person name="Martin F."/>
            <person name="Silar P."/>
            <person name="Natvig D.O."/>
            <person name="Lalanne C."/>
            <person name="Gautier V."/>
            <person name="Ament-Velasquez S.L."/>
            <person name="Kruys A."/>
            <person name="Hutchinson M.I."/>
            <person name="Powell A.J."/>
            <person name="Barry K."/>
            <person name="Miller A.N."/>
            <person name="Grigoriev I.V."/>
            <person name="Debuchy R."/>
            <person name="Gladieux P."/>
            <person name="Hiltunen Thoren M."/>
            <person name="Johannesson H."/>
        </authorList>
    </citation>
    <scope>NUCLEOTIDE SEQUENCE [LARGE SCALE GENOMIC DNA]</scope>
    <source>
        <strain evidence="8">CBS 340.73</strain>
    </source>
</reference>
<evidence type="ECO:0000256" key="5">
    <source>
        <dbReference type="SAM" id="MobiDB-lite"/>
    </source>
</evidence>